<keyword evidence="4" id="KW-0732">Signal</keyword>
<dbReference type="Proteomes" id="UP000188947">
    <property type="component" value="Unassembled WGS sequence"/>
</dbReference>
<keyword evidence="3" id="KW-1133">Transmembrane helix</keyword>
<evidence type="ECO:0000256" key="2">
    <source>
        <dbReference type="SAM" id="Coils"/>
    </source>
</evidence>
<protein>
    <submittedName>
        <fullName evidence="6">AraC family transcriptional regulator</fullName>
    </submittedName>
</protein>
<feature type="signal peptide" evidence="4">
    <location>
        <begin position="1"/>
        <end position="24"/>
    </location>
</feature>
<evidence type="ECO:0000256" key="3">
    <source>
        <dbReference type="SAM" id="Phobius"/>
    </source>
</evidence>
<evidence type="ECO:0000259" key="5">
    <source>
        <dbReference type="PROSITE" id="PS01124"/>
    </source>
</evidence>
<reference evidence="6 7" key="1">
    <citation type="submission" date="2016-11" db="EMBL/GenBank/DDBJ databases">
        <title>Genome sequence and comparative genomic analysis of clinical strain Elizabethkingia meningoseptica 61421 PRCM.</title>
        <authorList>
            <person name="Wang M."/>
            <person name="Hu S."/>
            <person name="Cao L."/>
            <person name="Jiang T."/>
            <person name="Zhou Y."/>
            <person name="Ming D."/>
        </authorList>
    </citation>
    <scope>NUCLEOTIDE SEQUENCE [LARGE SCALE GENOMIC DNA]</scope>
    <source>
        <strain evidence="6 7">61421 PRCM</strain>
    </source>
</reference>
<sequence>MHNKKYIFYFLLLIFVFQHTNLCAQSYADLSKNYENLEENNEKALSYVHAYIAKAKKEKNYNKLVQGYEDAVYYSATNKKKLIYADSSIIAAKESQNNDLISRSYLGKGIIYYYNLKNYKSALDEYLKAYEYSKKGYTSYQKYKIIYHLGVVKNYLGYYNDALGLFNECIDYFEPKTSGNYHPNEIFNNSKGYLNSLHLAAVCYNHLGDYKTADSLTNKGLNFINNDTINEFAQEKSYLLKNKGISEYQKGEFAKAIQTFNEAIPVLEKNNDFAWASVSDFYIGKSYLGQKQETEAMKQFKKVDSIFQKHNFILPELRENYELLINYYRKHEDPKQELYYTKVLLKADGVLTRDFTYLSSRIHREYDTQNLMDIQTRLESQNKWGLGMIILLCVIVSVLVYNVWKYYQNEKKIRLKYKALEENLQHHLENAVPAVPYENISSQSKSTMSEDVYKDLQEKLENFEKEKQFIEKGITLNKLAVSFDTNSTYLSQFINETKGINFNKYLGILRINYITQLMYEKEKYLNYTIQSLSEECGIASRQNFSDLFQEINGLRPTDFVKKRKKDLEEAKAGSSGNKQ</sequence>
<dbReference type="PROSITE" id="PS50005">
    <property type="entry name" value="TPR"/>
    <property type="match status" value="1"/>
</dbReference>
<evidence type="ECO:0000313" key="7">
    <source>
        <dbReference type="Proteomes" id="UP000188947"/>
    </source>
</evidence>
<dbReference type="Gene3D" id="1.10.10.60">
    <property type="entry name" value="Homeodomain-like"/>
    <property type="match status" value="2"/>
</dbReference>
<dbReference type="PROSITE" id="PS01124">
    <property type="entry name" value="HTH_ARAC_FAMILY_2"/>
    <property type="match status" value="1"/>
</dbReference>
<proteinExistence type="predicted"/>
<keyword evidence="7" id="KW-1185">Reference proteome</keyword>
<dbReference type="GO" id="GO:0043565">
    <property type="term" value="F:sequence-specific DNA binding"/>
    <property type="evidence" value="ECO:0007669"/>
    <property type="project" value="InterPro"/>
</dbReference>
<dbReference type="SUPFAM" id="SSF48452">
    <property type="entry name" value="TPR-like"/>
    <property type="match status" value="2"/>
</dbReference>
<dbReference type="GO" id="GO:0003700">
    <property type="term" value="F:DNA-binding transcription factor activity"/>
    <property type="evidence" value="ECO:0007669"/>
    <property type="project" value="InterPro"/>
</dbReference>
<feature type="chain" id="PRO_5013161074" evidence="4">
    <location>
        <begin position="25"/>
        <end position="579"/>
    </location>
</feature>
<feature type="repeat" description="TPR" evidence="1">
    <location>
        <begin position="237"/>
        <end position="270"/>
    </location>
</feature>
<gene>
    <name evidence="6" type="ORF">BMF97_10540</name>
</gene>
<comment type="caution">
    <text evidence="6">The sequence shown here is derived from an EMBL/GenBank/DDBJ whole genome shotgun (WGS) entry which is preliminary data.</text>
</comment>
<evidence type="ECO:0000256" key="1">
    <source>
        <dbReference type="PROSITE-ProRule" id="PRU00339"/>
    </source>
</evidence>
<evidence type="ECO:0000313" key="6">
    <source>
        <dbReference type="EMBL" id="OOH95266.1"/>
    </source>
</evidence>
<keyword evidence="3" id="KW-0472">Membrane</keyword>
<keyword evidence="3" id="KW-0812">Transmembrane</keyword>
<dbReference type="Gene3D" id="1.25.40.10">
    <property type="entry name" value="Tetratricopeptide repeat domain"/>
    <property type="match status" value="2"/>
</dbReference>
<dbReference type="InterPro" id="IPR011990">
    <property type="entry name" value="TPR-like_helical_dom_sf"/>
</dbReference>
<dbReference type="AlphaFoldDB" id="A0A1V3TZK0"/>
<feature type="transmembrane region" description="Helical" evidence="3">
    <location>
        <begin position="384"/>
        <end position="404"/>
    </location>
</feature>
<dbReference type="InterPro" id="IPR018060">
    <property type="entry name" value="HTH_AraC"/>
</dbReference>
<dbReference type="OrthoDB" id="5295174at2"/>
<organism evidence="6 7">
    <name type="scientific">Elizabethkingia meningoseptica</name>
    <name type="common">Chryseobacterium meningosepticum</name>
    <dbReference type="NCBI Taxonomy" id="238"/>
    <lineage>
        <taxon>Bacteria</taxon>
        <taxon>Pseudomonadati</taxon>
        <taxon>Bacteroidota</taxon>
        <taxon>Flavobacteriia</taxon>
        <taxon>Flavobacteriales</taxon>
        <taxon>Weeksellaceae</taxon>
        <taxon>Elizabethkingia</taxon>
    </lineage>
</organism>
<accession>A0A1V3TZK0</accession>
<name>A0A1V3TZK0_ELIME</name>
<dbReference type="SMART" id="SM00028">
    <property type="entry name" value="TPR"/>
    <property type="match status" value="4"/>
</dbReference>
<feature type="coiled-coil region" evidence="2">
    <location>
        <begin position="410"/>
        <end position="473"/>
    </location>
</feature>
<dbReference type="SMART" id="SM00342">
    <property type="entry name" value="HTH_ARAC"/>
    <property type="match status" value="1"/>
</dbReference>
<dbReference type="InterPro" id="IPR019734">
    <property type="entry name" value="TPR_rpt"/>
</dbReference>
<keyword evidence="2" id="KW-0175">Coiled coil</keyword>
<feature type="domain" description="HTH araC/xylS-type" evidence="5">
    <location>
        <begin position="450"/>
        <end position="562"/>
    </location>
</feature>
<dbReference type="EMBL" id="MPOG01000011">
    <property type="protein sequence ID" value="OOH95266.1"/>
    <property type="molecule type" value="Genomic_DNA"/>
</dbReference>
<evidence type="ECO:0000256" key="4">
    <source>
        <dbReference type="SAM" id="SignalP"/>
    </source>
</evidence>
<keyword evidence="1" id="KW-0802">TPR repeat</keyword>